<gene>
    <name evidence="1" type="ORF">GGR27_004004</name>
</gene>
<keyword evidence="2" id="KW-1185">Reference proteome</keyword>
<accession>A0ABX0XGL7</accession>
<dbReference type="RefSeq" id="WP_168040538.1">
    <property type="nucleotide sequence ID" value="NZ_JAATJH010000013.1"/>
</dbReference>
<comment type="caution">
    <text evidence="1">The sequence shown here is derived from an EMBL/GenBank/DDBJ whole genome shotgun (WGS) entry which is preliminary data.</text>
</comment>
<organism evidence="1 2">
    <name type="scientific">Neolewinella antarctica</name>
    <dbReference type="NCBI Taxonomy" id="442734"/>
    <lineage>
        <taxon>Bacteria</taxon>
        <taxon>Pseudomonadati</taxon>
        <taxon>Bacteroidota</taxon>
        <taxon>Saprospiria</taxon>
        <taxon>Saprospirales</taxon>
        <taxon>Lewinellaceae</taxon>
        <taxon>Neolewinella</taxon>
    </lineage>
</organism>
<dbReference type="EMBL" id="JAATJH010000013">
    <property type="protein sequence ID" value="NJC28479.1"/>
    <property type="molecule type" value="Genomic_DNA"/>
</dbReference>
<name>A0ABX0XGL7_9BACT</name>
<protein>
    <submittedName>
        <fullName evidence="1">Preprotein translocase subunit YajC</fullName>
    </submittedName>
</protein>
<evidence type="ECO:0000313" key="2">
    <source>
        <dbReference type="Proteomes" id="UP000770785"/>
    </source>
</evidence>
<dbReference type="Proteomes" id="UP000770785">
    <property type="component" value="Unassembled WGS sequence"/>
</dbReference>
<proteinExistence type="predicted"/>
<reference evidence="1 2" key="1">
    <citation type="submission" date="2020-03" db="EMBL/GenBank/DDBJ databases">
        <title>Genomic Encyclopedia of Type Strains, Phase IV (KMG-IV): sequencing the most valuable type-strain genomes for metagenomic binning, comparative biology and taxonomic classification.</title>
        <authorList>
            <person name="Goeker M."/>
        </authorList>
    </citation>
    <scope>NUCLEOTIDE SEQUENCE [LARGE SCALE GENOMIC DNA]</scope>
    <source>
        <strain evidence="1 2">DSM 105096</strain>
    </source>
</reference>
<sequence>MKTSQPRSFLLAAMIMFVLSGLSFGFLLGQSHQQRTVEATEQIRAMSSQVKTGGALVARVALSVRNVLIK</sequence>
<evidence type="ECO:0000313" key="1">
    <source>
        <dbReference type="EMBL" id="NJC28479.1"/>
    </source>
</evidence>